<keyword evidence="2" id="KW-1185">Reference proteome</keyword>
<dbReference type="PATRIC" id="fig|665952.3.peg.2548"/>
<protein>
    <submittedName>
        <fullName evidence="1">Uncharacterized protein</fullName>
    </submittedName>
</protein>
<dbReference type="HOGENOM" id="CLU_186580_0_0_9"/>
<comment type="caution">
    <text evidence="1">The sequence shown here is derived from an EMBL/GenBank/DDBJ whole genome shotgun (WGS) entry which is preliminary data.</text>
</comment>
<accession>G9QN50</accession>
<evidence type="ECO:0000313" key="2">
    <source>
        <dbReference type="Proteomes" id="UP000011747"/>
    </source>
</evidence>
<dbReference type="GeneID" id="87580452"/>
<dbReference type="EMBL" id="ACWF01000127">
    <property type="protein sequence ID" value="EHL76468.1"/>
    <property type="molecule type" value="Genomic_DNA"/>
</dbReference>
<dbReference type="AlphaFoldDB" id="G9QN50"/>
<sequence length="76" mass="9396">MIGILINEKEKEEIYYLLKREMDEILFDLNDHRIDHVVKRAMKERYNILFNLFKRVASHHECMKYLRVGKRTKSRE</sequence>
<evidence type="ECO:0000313" key="1">
    <source>
        <dbReference type="EMBL" id="EHL76468.1"/>
    </source>
</evidence>
<dbReference type="Proteomes" id="UP000011747">
    <property type="component" value="Unassembled WGS sequence"/>
</dbReference>
<dbReference type="RefSeq" id="WP_003354735.1">
    <property type="nucleotide sequence ID" value="NZ_JH414758.1"/>
</dbReference>
<reference evidence="1 2" key="1">
    <citation type="submission" date="2011-09" db="EMBL/GenBank/DDBJ databases">
        <title>The Genome Sequence of Bacillus smithii 7_3_47FAA.</title>
        <authorList>
            <consortium name="The Broad Institute Genome Sequencing Platform"/>
            <person name="Earl A."/>
            <person name="Ward D."/>
            <person name="Feldgarden M."/>
            <person name="Gevers D."/>
            <person name="Daigneault M."/>
            <person name="Strauss J."/>
            <person name="Allen-Vercoe E."/>
            <person name="Young S.K."/>
            <person name="Zeng Q."/>
            <person name="Gargeya S."/>
            <person name="Fitzgerald M."/>
            <person name="Haas B."/>
            <person name="Abouelleil A."/>
            <person name="Alvarado L."/>
            <person name="Arachchi H.M."/>
            <person name="Berlin A."/>
            <person name="Brown A."/>
            <person name="Chapman S.B."/>
            <person name="Chen Z."/>
            <person name="Dunbar C."/>
            <person name="Freedman E."/>
            <person name="Gearin G."/>
            <person name="Goldberg J."/>
            <person name="Griggs A."/>
            <person name="Gujja S."/>
            <person name="Heiman D."/>
            <person name="Howarth C."/>
            <person name="Larson L."/>
            <person name="Lui A."/>
            <person name="MacDonald P.J.P."/>
            <person name="Montmayeur A."/>
            <person name="Murphy C."/>
            <person name="Neiman D."/>
            <person name="Pearson M."/>
            <person name="Priest M."/>
            <person name="Roberts A."/>
            <person name="Saif S."/>
            <person name="Shea T."/>
            <person name="Shenoy N."/>
            <person name="Sisk P."/>
            <person name="Stolte C."/>
            <person name="Sykes S."/>
            <person name="Wortman J."/>
            <person name="Nusbaum C."/>
            <person name="Birren B."/>
        </authorList>
    </citation>
    <scope>NUCLEOTIDE SEQUENCE [LARGE SCALE GENOMIC DNA]</scope>
    <source>
        <strain evidence="1 2">7_3_47FAA</strain>
    </source>
</reference>
<name>G9QN50_9BACI</name>
<gene>
    <name evidence="1" type="ORF">HMPREF1015_02822</name>
</gene>
<proteinExistence type="predicted"/>
<organism evidence="1 2">
    <name type="scientific">Bacillus smithii 7_3_47FAA</name>
    <dbReference type="NCBI Taxonomy" id="665952"/>
    <lineage>
        <taxon>Bacteria</taxon>
        <taxon>Bacillati</taxon>
        <taxon>Bacillota</taxon>
        <taxon>Bacilli</taxon>
        <taxon>Bacillales</taxon>
        <taxon>Bacillaceae</taxon>
        <taxon>Bacillus</taxon>
    </lineage>
</organism>